<evidence type="ECO:0000313" key="2">
    <source>
        <dbReference type="EMBL" id="ERJ13407.1"/>
    </source>
</evidence>
<dbReference type="SUPFAM" id="SSF51735">
    <property type="entry name" value="NAD(P)-binding Rossmann-fold domains"/>
    <property type="match status" value="1"/>
</dbReference>
<dbReference type="InterPro" id="IPR051604">
    <property type="entry name" value="Ergot_Alk_Oxidoreductase"/>
</dbReference>
<dbReference type="PANTHER" id="PTHR43162:SF1">
    <property type="entry name" value="PRESTALK A DIFFERENTIATION PROTEIN A"/>
    <property type="match status" value="1"/>
</dbReference>
<dbReference type="OrthoDB" id="339107at2"/>
<name>U2DYT9_9MOLU</name>
<dbReference type="EMBL" id="AFNU02000001">
    <property type="protein sequence ID" value="ERJ13407.1"/>
    <property type="molecule type" value="Genomic_DNA"/>
</dbReference>
<comment type="caution">
    <text evidence="2">The sequence shown here is derived from an EMBL/GenBank/DDBJ whole genome shotgun (WGS) entry which is preliminary data.</text>
</comment>
<reference evidence="2 3" key="1">
    <citation type="journal article" date="2011" name="J. Bacteriol.">
        <title>Genome sequence of Haloplasma contractile, an unusual contractile bacterium from a deep-sea anoxic brine lake.</title>
        <authorList>
            <person name="Antunes A."/>
            <person name="Alam I."/>
            <person name="El Dorry H."/>
            <person name="Siam R."/>
            <person name="Robertson A."/>
            <person name="Bajic V.B."/>
            <person name="Stingl U."/>
        </authorList>
    </citation>
    <scope>NUCLEOTIDE SEQUENCE [LARGE SCALE GENOMIC DNA]</scope>
    <source>
        <strain evidence="2 3">SSD-17B</strain>
    </source>
</reference>
<reference evidence="2 3" key="2">
    <citation type="journal article" date="2013" name="PLoS ONE">
        <title>INDIGO - INtegrated Data Warehouse of MIcrobial GenOmes with Examples from the Red Sea Extremophiles.</title>
        <authorList>
            <person name="Alam I."/>
            <person name="Antunes A."/>
            <person name="Kamau A.A."/>
            <person name="Ba Alawi W."/>
            <person name="Kalkatawi M."/>
            <person name="Stingl U."/>
            <person name="Bajic V.B."/>
        </authorList>
    </citation>
    <scope>NUCLEOTIDE SEQUENCE [LARGE SCALE GENOMIC DNA]</scope>
    <source>
        <strain evidence="2 3">SSD-17B</strain>
    </source>
</reference>
<dbReference type="InterPro" id="IPR008030">
    <property type="entry name" value="NmrA-like"/>
</dbReference>
<dbReference type="eggNOG" id="COG0702">
    <property type="taxonomic scope" value="Bacteria"/>
</dbReference>
<evidence type="ECO:0000313" key="3">
    <source>
        <dbReference type="Proteomes" id="UP000005707"/>
    </source>
</evidence>
<dbReference type="PANTHER" id="PTHR43162">
    <property type="match status" value="1"/>
</dbReference>
<organism evidence="2 3">
    <name type="scientific">Haloplasma contractile SSD-17B</name>
    <dbReference type="NCBI Taxonomy" id="1033810"/>
    <lineage>
        <taxon>Bacteria</taxon>
        <taxon>Bacillati</taxon>
        <taxon>Mycoplasmatota</taxon>
        <taxon>Mollicutes</taxon>
        <taxon>Haloplasmatales</taxon>
        <taxon>Haloplasmataceae</taxon>
        <taxon>Haloplasma</taxon>
    </lineage>
</organism>
<gene>
    <name evidence="2" type="ORF">HLPCO_000058</name>
</gene>
<dbReference type="RefSeq" id="WP_008826486.1">
    <property type="nucleotide sequence ID" value="NZ_AFNU02000001.1"/>
</dbReference>
<dbReference type="InParanoid" id="U2DYT9"/>
<accession>U2DYT9</accession>
<dbReference type="Proteomes" id="UP000005707">
    <property type="component" value="Unassembled WGS sequence"/>
</dbReference>
<dbReference type="Gene3D" id="3.90.25.10">
    <property type="entry name" value="UDP-galactose 4-epimerase, domain 1"/>
    <property type="match status" value="1"/>
</dbReference>
<dbReference type="STRING" id="1033810.HLPCO_000058"/>
<protein>
    <submittedName>
        <fullName evidence="2">Short-chain dehydrogenase-oxidoreductaseatypical SDR family TMR protein</fullName>
    </submittedName>
</protein>
<proteinExistence type="predicted"/>
<keyword evidence="3" id="KW-1185">Reference proteome</keyword>
<dbReference type="Pfam" id="PF05368">
    <property type="entry name" value="NmrA"/>
    <property type="match status" value="1"/>
</dbReference>
<dbReference type="AlphaFoldDB" id="U2DYT9"/>
<sequence>MKVLVTGATGNVGFSTCNALIKRGVEVVATTSDLRRSKNLFSEEIELRKLDFYKPDTFKNVLDGIDKVFLMRPPKIGDPKVINCFIDKAVELGVNHFTFLSLLGIEKNPIPPHYKIEKHLQQVNATYTSLRPSFFMQNLTGAHLEDILKHDDLFIPSGKAKLSFIDTNDIGEVAAVTLIEDGHENKGYTLTGSESLNYYDVADIMTDVLGRKITYSKPGLLKFRREMLSRGQKKEYVNVLLLLNIMTRLGTAKLVTDEIDKILGRRPITMRQFVEEHKALFNQKE</sequence>
<dbReference type="CDD" id="cd05269">
    <property type="entry name" value="TMR_SDR_a"/>
    <property type="match status" value="1"/>
</dbReference>
<dbReference type="InterPro" id="IPR036291">
    <property type="entry name" value="NAD(P)-bd_dom_sf"/>
</dbReference>
<feature type="domain" description="NmrA-like" evidence="1">
    <location>
        <begin position="2"/>
        <end position="217"/>
    </location>
</feature>
<dbReference type="FunCoup" id="U2DYT9">
    <property type="interactions" value="25"/>
</dbReference>
<evidence type="ECO:0000259" key="1">
    <source>
        <dbReference type="Pfam" id="PF05368"/>
    </source>
</evidence>
<dbReference type="Gene3D" id="3.40.50.720">
    <property type="entry name" value="NAD(P)-binding Rossmann-like Domain"/>
    <property type="match status" value="1"/>
</dbReference>